<evidence type="ECO:0000313" key="19">
    <source>
        <dbReference type="Proteomes" id="UP000237839"/>
    </source>
</evidence>
<evidence type="ECO:0000256" key="14">
    <source>
        <dbReference type="ARBA" id="ARBA00023136"/>
    </source>
</evidence>
<dbReference type="EMBL" id="PUGF01000019">
    <property type="protein sequence ID" value="PRC91771.1"/>
    <property type="molecule type" value="Genomic_DNA"/>
</dbReference>
<keyword evidence="12 15" id="KW-1133">Transmembrane helix</keyword>
<evidence type="ECO:0000259" key="16">
    <source>
        <dbReference type="PROSITE" id="PS50109"/>
    </source>
</evidence>
<dbReference type="Proteomes" id="UP000237839">
    <property type="component" value="Unassembled WGS sequence"/>
</dbReference>
<comment type="subcellular location">
    <subcellularLocation>
        <location evidence="2">Cell inner membrane</location>
        <topology evidence="2">Multi-pass membrane protein</topology>
    </subcellularLocation>
</comment>
<keyword evidence="5" id="KW-0997">Cell inner membrane</keyword>
<dbReference type="GO" id="GO:0005524">
    <property type="term" value="F:ATP binding"/>
    <property type="evidence" value="ECO:0007669"/>
    <property type="project" value="UniProtKB-KW"/>
</dbReference>
<dbReference type="EC" id="2.7.13.3" evidence="3"/>
<evidence type="ECO:0000256" key="13">
    <source>
        <dbReference type="ARBA" id="ARBA00023012"/>
    </source>
</evidence>
<comment type="caution">
    <text evidence="18">The sequence shown here is derived from an EMBL/GenBank/DDBJ whole genome shotgun (WGS) entry which is preliminary data.</text>
</comment>
<keyword evidence="14 15" id="KW-0472">Membrane</keyword>
<proteinExistence type="predicted"/>
<comment type="catalytic activity">
    <reaction evidence="1">
        <text>ATP + protein L-histidine = ADP + protein N-phospho-L-histidine.</text>
        <dbReference type="EC" id="2.7.13.3"/>
    </reaction>
</comment>
<organism evidence="18 19">
    <name type="scientific">Solimicrobium silvestre</name>
    <dbReference type="NCBI Taxonomy" id="2099400"/>
    <lineage>
        <taxon>Bacteria</taxon>
        <taxon>Pseudomonadati</taxon>
        <taxon>Pseudomonadota</taxon>
        <taxon>Betaproteobacteria</taxon>
        <taxon>Burkholderiales</taxon>
        <taxon>Oxalobacteraceae</taxon>
        <taxon>Solimicrobium</taxon>
    </lineage>
</organism>
<feature type="domain" description="Histidine kinase" evidence="16">
    <location>
        <begin position="242"/>
        <end position="445"/>
    </location>
</feature>
<keyword evidence="6" id="KW-0597">Phosphoprotein</keyword>
<keyword evidence="19" id="KW-1185">Reference proteome</keyword>
<dbReference type="AlphaFoldDB" id="A0A2S9GVN8"/>
<dbReference type="InterPro" id="IPR003660">
    <property type="entry name" value="HAMP_dom"/>
</dbReference>
<dbReference type="GO" id="GO:0000155">
    <property type="term" value="F:phosphorelay sensor kinase activity"/>
    <property type="evidence" value="ECO:0007669"/>
    <property type="project" value="InterPro"/>
</dbReference>
<dbReference type="SMART" id="SM00387">
    <property type="entry name" value="HATPase_c"/>
    <property type="match status" value="1"/>
</dbReference>
<dbReference type="Pfam" id="PF02518">
    <property type="entry name" value="HATPase_c"/>
    <property type="match status" value="1"/>
</dbReference>
<dbReference type="InterPro" id="IPR050980">
    <property type="entry name" value="2C_sensor_his_kinase"/>
</dbReference>
<accession>A0A2S9GVN8</accession>
<evidence type="ECO:0000256" key="3">
    <source>
        <dbReference type="ARBA" id="ARBA00012438"/>
    </source>
</evidence>
<dbReference type="Pfam" id="PF00672">
    <property type="entry name" value="HAMP"/>
    <property type="match status" value="1"/>
</dbReference>
<dbReference type="PANTHER" id="PTHR44936:SF5">
    <property type="entry name" value="SENSOR HISTIDINE KINASE ENVZ"/>
    <property type="match status" value="1"/>
</dbReference>
<protein>
    <recommendedName>
        <fullName evidence="3">histidine kinase</fullName>
        <ecNumber evidence="3">2.7.13.3</ecNumber>
    </recommendedName>
</protein>
<dbReference type="InterPro" id="IPR036890">
    <property type="entry name" value="HATPase_C_sf"/>
</dbReference>
<feature type="transmembrane region" description="Helical" evidence="15">
    <location>
        <begin position="160"/>
        <end position="181"/>
    </location>
</feature>
<keyword evidence="10 18" id="KW-0418">Kinase</keyword>
<evidence type="ECO:0000256" key="1">
    <source>
        <dbReference type="ARBA" id="ARBA00000085"/>
    </source>
</evidence>
<dbReference type="Gene3D" id="1.10.287.130">
    <property type="match status" value="1"/>
</dbReference>
<dbReference type="OrthoDB" id="9804645at2"/>
<keyword evidence="13" id="KW-0902">Two-component regulatory system</keyword>
<evidence type="ECO:0000256" key="15">
    <source>
        <dbReference type="SAM" id="Phobius"/>
    </source>
</evidence>
<dbReference type="InterPro" id="IPR005467">
    <property type="entry name" value="His_kinase_dom"/>
</dbReference>
<keyword evidence="4" id="KW-1003">Cell membrane</keyword>
<keyword evidence="11" id="KW-0067">ATP-binding</keyword>
<dbReference type="PROSITE" id="PS50109">
    <property type="entry name" value="HIS_KIN"/>
    <property type="match status" value="1"/>
</dbReference>
<name>A0A2S9GVN8_9BURK</name>
<evidence type="ECO:0000256" key="8">
    <source>
        <dbReference type="ARBA" id="ARBA00022692"/>
    </source>
</evidence>
<feature type="transmembrane region" description="Helical" evidence="15">
    <location>
        <begin position="21"/>
        <end position="40"/>
    </location>
</feature>
<dbReference type="PRINTS" id="PR00344">
    <property type="entry name" value="BCTRLSENSOR"/>
</dbReference>
<keyword evidence="8 15" id="KW-0812">Transmembrane</keyword>
<gene>
    <name evidence="18" type="ORF">S2091_3526</name>
</gene>
<evidence type="ECO:0000313" key="18">
    <source>
        <dbReference type="EMBL" id="PRC91771.1"/>
    </source>
</evidence>
<evidence type="ECO:0000256" key="2">
    <source>
        <dbReference type="ARBA" id="ARBA00004429"/>
    </source>
</evidence>
<reference evidence="18 19" key="1">
    <citation type="submission" date="2018-02" db="EMBL/GenBank/DDBJ databases">
        <title>Solimicrobium silvestre gen. nov., sp. nov., isolated from alpine forest soil.</title>
        <authorList>
            <person name="Margesin R."/>
            <person name="Albuquerque L."/>
            <person name="Zhang D.-C."/>
            <person name="Froufe H.J.C."/>
            <person name="Severino R."/>
            <person name="Roxo I."/>
            <person name="Egas C."/>
            <person name="Da Costa M.S."/>
        </authorList>
    </citation>
    <scope>NUCLEOTIDE SEQUENCE [LARGE SCALE GENOMIC DNA]</scope>
    <source>
        <strain evidence="18 19">S20-91</strain>
    </source>
</reference>
<sequence>MKSFFSRIKNAWPDTLFGRLVLIWLLTFLIGHVLEIGASYTTVLNYQTTKSEYYLSKDIALLVPALEHAQPSERALWLQRMERQDYRYELGAGAAANTIQLTSTRAKEISAALSLALDSRYLISVTAPNTPKELMVLHLPLSDGTPLTIHLNKIALKMPWWGGAIFATQILFLIILTWYALRQAMRPLLRLAEASEALGSSLQCEPIIESGPSEVARAAVAFNAMQRRITEHLAERVHILASISHDLQTPITRMRLRADLLDNGVDNGALRDKLHGDLNAMQVLVEEGIAYARSAHSVNEVPCRVDIDALLDSLTCDYLDDGQQIGLQGKANRVITTRPHALRRIVSNLVDNALKFAEQVEISVMLHTPNLLNISVQDRGPGIPATELDAVLKPFYRLEASRNRSSGGTGLGLAIAQQLSIALGGTLSLSNRDGGGLQATISLPC</sequence>
<evidence type="ECO:0000256" key="11">
    <source>
        <dbReference type="ARBA" id="ARBA00022840"/>
    </source>
</evidence>
<keyword evidence="7" id="KW-0808">Transferase</keyword>
<feature type="domain" description="HAMP" evidence="17">
    <location>
        <begin position="182"/>
        <end position="234"/>
    </location>
</feature>
<dbReference type="InterPro" id="IPR004358">
    <property type="entry name" value="Sig_transdc_His_kin-like_C"/>
</dbReference>
<evidence type="ECO:0000259" key="17">
    <source>
        <dbReference type="PROSITE" id="PS50885"/>
    </source>
</evidence>
<dbReference type="SUPFAM" id="SSF47384">
    <property type="entry name" value="Homodimeric domain of signal transducing histidine kinase"/>
    <property type="match status" value="1"/>
</dbReference>
<dbReference type="PANTHER" id="PTHR44936">
    <property type="entry name" value="SENSOR PROTEIN CREC"/>
    <property type="match status" value="1"/>
</dbReference>
<evidence type="ECO:0000256" key="7">
    <source>
        <dbReference type="ARBA" id="ARBA00022679"/>
    </source>
</evidence>
<dbReference type="SMART" id="SM00388">
    <property type="entry name" value="HisKA"/>
    <property type="match status" value="1"/>
</dbReference>
<dbReference type="CDD" id="cd00082">
    <property type="entry name" value="HisKA"/>
    <property type="match status" value="1"/>
</dbReference>
<evidence type="ECO:0000256" key="5">
    <source>
        <dbReference type="ARBA" id="ARBA00022519"/>
    </source>
</evidence>
<dbReference type="PROSITE" id="PS50885">
    <property type="entry name" value="HAMP"/>
    <property type="match status" value="1"/>
</dbReference>
<dbReference type="InterPro" id="IPR003661">
    <property type="entry name" value="HisK_dim/P_dom"/>
</dbReference>
<dbReference type="InterPro" id="IPR036097">
    <property type="entry name" value="HisK_dim/P_sf"/>
</dbReference>
<dbReference type="Gene3D" id="3.30.565.10">
    <property type="entry name" value="Histidine kinase-like ATPase, C-terminal domain"/>
    <property type="match status" value="1"/>
</dbReference>
<dbReference type="SUPFAM" id="SSF55874">
    <property type="entry name" value="ATPase domain of HSP90 chaperone/DNA topoisomerase II/histidine kinase"/>
    <property type="match status" value="1"/>
</dbReference>
<dbReference type="GO" id="GO:0005886">
    <property type="term" value="C:plasma membrane"/>
    <property type="evidence" value="ECO:0007669"/>
    <property type="project" value="UniProtKB-SubCell"/>
</dbReference>
<dbReference type="SMART" id="SM00304">
    <property type="entry name" value="HAMP"/>
    <property type="match status" value="1"/>
</dbReference>
<dbReference type="RefSeq" id="WP_105533275.1">
    <property type="nucleotide sequence ID" value="NZ_PUGF01000019.1"/>
</dbReference>
<evidence type="ECO:0000256" key="12">
    <source>
        <dbReference type="ARBA" id="ARBA00022989"/>
    </source>
</evidence>
<keyword evidence="9" id="KW-0547">Nucleotide-binding</keyword>
<dbReference type="InterPro" id="IPR003594">
    <property type="entry name" value="HATPase_dom"/>
</dbReference>
<evidence type="ECO:0000256" key="4">
    <source>
        <dbReference type="ARBA" id="ARBA00022475"/>
    </source>
</evidence>
<evidence type="ECO:0000256" key="6">
    <source>
        <dbReference type="ARBA" id="ARBA00022553"/>
    </source>
</evidence>
<evidence type="ECO:0000256" key="10">
    <source>
        <dbReference type="ARBA" id="ARBA00022777"/>
    </source>
</evidence>
<evidence type="ECO:0000256" key="9">
    <source>
        <dbReference type="ARBA" id="ARBA00022741"/>
    </source>
</evidence>